<dbReference type="InterPro" id="IPR050492">
    <property type="entry name" value="Bact_metal-bind_prot9"/>
</dbReference>
<feature type="signal peptide" evidence="6">
    <location>
        <begin position="1"/>
        <end position="27"/>
    </location>
</feature>
<protein>
    <submittedName>
        <fullName evidence="7">Metal ABC transporter substrate-binding protein</fullName>
    </submittedName>
</protein>
<feature type="compositionally biased region" description="Basic and acidic residues" evidence="5">
    <location>
        <begin position="134"/>
        <end position="155"/>
    </location>
</feature>
<reference evidence="7" key="2">
    <citation type="submission" date="2021-04" db="EMBL/GenBank/DDBJ databases">
        <authorList>
            <person name="Gilroy R."/>
        </authorList>
    </citation>
    <scope>NUCLEOTIDE SEQUENCE</scope>
    <source>
        <strain evidence="7">ChiHjej13B12-24818</strain>
    </source>
</reference>
<feature type="chain" id="PRO_5039162366" evidence="6">
    <location>
        <begin position="28"/>
        <end position="335"/>
    </location>
</feature>
<dbReference type="PANTHER" id="PTHR42953">
    <property type="entry name" value="HIGH-AFFINITY ZINC UPTAKE SYSTEM PROTEIN ZNUA-RELATED"/>
    <property type="match status" value="1"/>
</dbReference>
<dbReference type="EMBL" id="DWZH01000093">
    <property type="protein sequence ID" value="HJB11225.1"/>
    <property type="molecule type" value="Genomic_DNA"/>
</dbReference>
<accession>A0A9D2RPH5</accession>
<evidence type="ECO:0000256" key="1">
    <source>
        <dbReference type="ARBA" id="ARBA00011028"/>
    </source>
</evidence>
<evidence type="ECO:0000313" key="8">
    <source>
        <dbReference type="Proteomes" id="UP000823823"/>
    </source>
</evidence>
<dbReference type="InterPro" id="IPR006127">
    <property type="entry name" value="ZnuA-like"/>
</dbReference>
<dbReference type="PANTHER" id="PTHR42953:SF3">
    <property type="entry name" value="HIGH-AFFINITY ZINC UPTAKE SYSTEM PROTEIN ZNUA"/>
    <property type="match status" value="1"/>
</dbReference>
<reference evidence="7" key="1">
    <citation type="journal article" date="2021" name="PeerJ">
        <title>Extensive microbial diversity within the chicken gut microbiome revealed by metagenomics and culture.</title>
        <authorList>
            <person name="Gilroy R."/>
            <person name="Ravi A."/>
            <person name="Getino M."/>
            <person name="Pursley I."/>
            <person name="Horton D.L."/>
            <person name="Alikhan N.F."/>
            <person name="Baker D."/>
            <person name="Gharbi K."/>
            <person name="Hall N."/>
            <person name="Watson M."/>
            <person name="Adriaenssens E.M."/>
            <person name="Foster-Nyarko E."/>
            <person name="Jarju S."/>
            <person name="Secka A."/>
            <person name="Antonio M."/>
            <person name="Oren A."/>
            <person name="Chaudhuri R.R."/>
            <person name="La Ragione R."/>
            <person name="Hildebrand F."/>
            <person name="Pallen M.J."/>
        </authorList>
    </citation>
    <scope>NUCLEOTIDE SEQUENCE</scope>
    <source>
        <strain evidence="7">ChiHjej13B12-24818</strain>
    </source>
</reference>
<name>A0A9D2RPH5_9MICO</name>
<feature type="compositionally biased region" description="Basic and acidic residues" evidence="5">
    <location>
        <begin position="161"/>
        <end position="174"/>
    </location>
</feature>
<keyword evidence="4" id="KW-0175">Coiled coil</keyword>
<keyword evidence="3 6" id="KW-0732">Signal</keyword>
<dbReference type="AlphaFoldDB" id="A0A9D2RPH5"/>
<dbReference type="InterPro" id="IPR006311">
    <property type="entry name" value="TAT_signal"/>
</dbReference>
<feature type="region of interest" description="Disordered" evidence="5">
    <location>
        <begin position="134"/>
        <end position="174"/>
    </location>
</feature>
<dbReference type="GO" id="GO:0030001">
    <property type="term" value="P:metal ion transport"/>
    <property type="evidence" value="ECO:0007669"/>
    <property type="project" value="InterPro"/>
</dbReference>
<evidence type="ECO:0000313" key="7">
    <source>
        <dbReference type="EMBL" id="HJB11225.1"/>
    </source>
</evidence>
<dbReference type="Proteomes" id="UP000823823">
    <property type="component" value="Unassembled WGS sequence"/>
</dbReference>
<gene>
    <name evidence="7" type="ORF">H9786_11985</name>
</gene>
<evidence type="ECO:0000256" key="5">
    <source>
        <dbReference type="SAM" id="MobiDB-lite"/>
    </source>
</evidence>
<dbReference type="SUPFAM" id="SSF53807">
    <property type="entry name" value="Helical backbone' metal receptor"/>
    <property type="match status" value="1"/>
</dbReference>
<dbReference type="PROSITE" id="PS51318">
    <property type="entry name" value="TAT"/>
    <property type="match status" value="1"/>
</dbReference>
<comment type="caution">
    <text evidence="7">The sequence shown here is derived from an EMBL/GenBank/DDBJ whole genome shotgun (WGS) entry which is preliminary data.</text>
</comment>
<evidence type="ECO:0000256" key="4">
    <source>
        <dbReference type="SAM" id="Coils"/>
    </source>
</evidence>
<organism evidence="7 8">
    <name type="scientific">Candidatus Brachybacterium merdavium</name>
    <dbReference type="NCBI Taxonomy" id="2838513"/>
    <lineage>
        <taxon>Bacteria</taxon>
        <taxon>Bacillati</taxon>
        <taxon>Actinomycetota</taxon>
        <taxon>Actinomycetes</taxon>
        <taxon>Micrococcales</taxon>
        <taxon>Dermabacteraceae</taxon>
        <taxon>Brachybacterium</taxon>
    </lineage>
</organism>
<sequence>MAPPAPLLSRRSALVLAGLGAGASMLAACGGAEGAADGGLTVVTSCYPLAFLATRVGGDRVSLIDLTNPGMDSHGLELSVRQVVQVQQADLVLQIPGFQPALDEAVSSAEGLEVVDVSAVTQLLAYGEGADHIHEGDAEADGHEDHGAESSDGGHEGGGPEGHDHGPLDPHFWHDPLRMAEVGDALAEHLAQIAPEGGEDFSSAAAQLRTELEELDEELASRYEEHADAPFITSHAAYTYLAQRYHLRQIGIAGVDPETEPSPQRLLELERLIEDEGVSTVFFETTASPKVAQTLAENVGIEAAELDNLETQLDEQQDYPAVMRSNSRALIESWT</sequence>
<evidence type="ECO:0000256" key="2">
    <source>
        <dbReference type="ARBA" id="ARBA00022448"/>
    </source>
</evidence>
<comment type="similarity">
    <text evidence="1">Belongs to the bacterial solute-binding protein 9 family.</text>
</comment>
<dbReference type="Gene3D" id="3.40.50.1980">
    <property type="entry name" value="Nitrogenase molybdenum iron protein domain"/>
    <property type="match status" value="2"/>
</dbReference>
<proteinExistence type="inferred from homology"/>
<evidence type="ECO:0000256" key="6">
    <source>
        <dbReference type="SAM" id="SignalP"/>
    </source>
</evidence>
<feature type="coiled-coil region" evidence="4">
    <location>
        <begin position="198"/>
        <end position="225"/>
    </location>
</feature>
<evidence type="ECO:0000256" key="3">
    <source>
        <dbReference type="ARBA" id="ARBA00022729"/>
    </source>
</evidence>
<dbReference type="Pfam" id="PF01297">
    <property type="entry name" value="ZnuA"/>
    <property type="match status" value="1"/>
</dbReference>
<dbReference type="GO" id="GO:0046872">
    <property type="term" value="F:metal ion binding"/>
    <property type="evidence" value="ECO:0007669"/>
    <property type="project" value="InterPro"/>
</dbReference>
<keyword evidence="2" id="KW-0813">Transport</keyword>